<sequence>MDILCIQYGGCDQVGRTRRDIYNFCHASKQESIAVGDAQTVISHMMVR</sequence>
<reference evidence="1" key="3">
    <citation type="journal article" date="2017" name="Nature">
        <title>Genome sequence of the progenitor of the wheat D genome Aegilops tauschii.</title>
        <authorList>
            <person name="Luo M.C."/>
            <person name="Gu Y.Q."/>
            <person name="Puiu D."/>
            <person name="Wang H."/>
            <person name="Twardziok S.O."/>
            <person name="Deal K.R."/>
            <person name="Huo N."/>
            <person name="Zhu T."/>
            <person name="Wang L."/>
            <person name="Wang Y."/>
            <person name="McGuire P.E."/>
            <person name="Liu S."/>
            <person name="Long H."/>
            <person name="Ramasamy R.K."/>
            <person name="Rodriguez J.C."/>
            <person name="Van S.L."/>
            <person name="Yuan L."/>
            <person name="Wang Z."/>
            <person name="Xia Z."/>
            <person name="Xiao L."/>
            <person name="Anderson O.D."/>
            <person name="Ouyang S."/>
            <person name="Liang Y."/>
            <person name="Zimin A.V."/>
            <person name="Pertea G."/>
            <person name="Qi P."/>
            <person name="Bennetzen J.L."/>
            <person name="Dai X."/>
            <person name="Dawson M.W."/>
            <person name="Muller H.G."/>
            <person name="Kugler K."/>
            <person name="Rivarola-Duarte L."/>
            <person name="Spannagl M."/>
            <person name="Mayer K.F.X."/>
            <person name="Lu F.H."/>
            <person name="Bevan M.W."/>
            <person name="Leroy P."/>
            <person name="Li P."/>
            <person name="You F.M."/>
            <person name="Sun Q."/>
            <person name="Liu Z."/>
            <person name="Lyons E."/>
            <person name="Wicker T."/>
            <person name="Salzberg S.L."/>
            <person name="Devos K.M."/>
            <person name="Dvorak J."/>
        </authorList>
    </citation>
    <scope>NUCLEOTIDE SEQUENCE [LARGE SCALE GENOMIC DNA]</scope>
    <source>
        <strain evidence="1">cv. AL8/78</strain>
    </source>
</reference>
<dbReference type="Proteomes" id="UP000015105">
    <property type="component" value="Chromosome 5D"/>
</dbReference>
<reference evidence="1" key="5">
    <citation type="journal article" date="2021" name="G3 (Bethesda)">
        <title>Aegilops tauschii genome assembly Aet v5.0 features greater sequence contiguity and improved annotation.</title>
        <authorList>
            <person name="Wang L."/>
            <person name="Zhu T."/>
            <person name="Rodriguez J.C."/>
            <person name="Deal K.R."/>
            <person name="Dubcovsky J."/>
            <person name="McGuire P.E."/>
            <person name="Lux T."/>
            <person name="Spannagl M."/>
            <person name="Mayer K.F.X."/>
            <person name="Baldrich P."/>
            <person name="Meyers B.C."/>
            <person name="Huo N."/>
            <person name="Gu Y.Q."/>
            <person name="Zhou H."/>
            <person name="Devos K.M."/>
            <person name="Bennetzen J.L."/>
            <person name="Unver T."/>
            <person name="Budak H."/>
            <person name="Gulick P.J."/>
            <person name="Galiba G."/>
            <person name="Kalapos B."/>
            <person name="Nelson D.R."/>
            <person name="Li P."/>
            <person name="You F.M."/>
            <person name="Luo M.C."/>
            <person name="Dvorak J."/>
        </authorList>
    </citation>
    <scope>NUCLEOTIDE SEQUENCE [LARGE SCALE GENOMIC DNA]</scope>
    <source>
        <strain evidence="1">cv. AL8/78</strain>
    </source>
</reference>
<dbReference type="Gramene" id="AET5Gv20862000.1">
    <property type="protein sequence ID" value="AET5Gv20862000.1"/>
    <property type="gene ID" value="AET5Gv20862000"/>
</dbReference>
<evidence type="ECO:0000313" key="1">
    <source>
        <dbReference type="EnsemblPlants" id="AET5Gv20862000.1"/>
    </source>
</evidence>
<proteinExistence type="predicted"/>
<accession>A0A453LP11</accession>
<keyword evidence="2" id="KW-1185">Reference proteome</keyword>
<protein>
    <submittedName>
        <fullName evidence="1">Uncharacterized protein</fullName>
    </submittedName>
</protein>
<reference evidence="1" key="4">
    <citation type="submission" date="2019-03" db="UniProtKB">
        <authorList>
            <consortium name="EnsemblPlants"/>
        </authorList>
    </citation>
    <scope>IDENTIFICATION</scope>
</reference>
<reference evidence="2" key="2">
    <citation type="journal article" date="2017" name="Nat. Plants">
        <title>The Aegilops tauschii genome reveals multiple impacts of transposons.</title>
        <authorList>
            <person name="Zhao G."/>
            <person name="Zou C."/>
            <person name="Li K."/>
            <person name="Wang K."/>
            <person name="Li T."/>
            <person name="Gao L."/>
            <person name="Zhang X."/>
            <person name="Wang H."/>
            <person name="Yang Z."/>
            <person name="Liu X."/>
            <person name="Jiang W."/>
            <person name="Mao L."/>
            <person name="Kong X."/>
            <person name="Jiao Y."/>
            <person name="Jia J."/>
        </authorList>
    </citation>
    <scope>NUCLEOTIDE SEQUENCE [LARGE SCALE GENOMIC DNA]</scope>
    <source>
        <strain evidence="2">cv. AL8/78</strain>
    </source>
</reference>
<evidence type="ECO:0000313" key="2">
    <source>
        <dbReference type="Proteomes" id="UP000015105"/>
    </source>
</evidence>
<name>A0A453LP11_AEGTS</name>
<dbReference type="EnsemblPlants" id="AET5Gv20862000.1">
    <property type="protein sequence ID" value="AET5Gv20862000.1"/>
    <property type="gene ID" value="AET5Gv20862000"/>
</dbReference>
<organism evidence="1 2">
    <name type="scientific">Aegilops tauschii subsp. strangulata</name>
    <name type="common">Goatgrass</name>
    <dbReference type="NCBI Taxonomy" id="200361"/>
    <lineage>
        <taxon>Eukaryota</taxon>
        <taxon>Viridiplantae</taxon>
        <taxon>Streptophyta</taxon>
        <taxon>Embryophyta</taxon>
        <taxon>Tracheophyta</taxon>
        <taxon>Spermatophyta</taxon>
        <taxon>Magnoliopsida</taxon>
        <taxon>Liliopsida</taxon>
        <taxon>Poales</taxon>
        <taxon>Poaceae</taxon>
        <taxon>BOP clade</taxon>
        <taxon>Pooideae</taxon>
        <taxon>Triticodae</taxon>
        <taxon>Triticeae</taxon>
        <taxon>Triticinae</taxon>
        <taxon>Aegilops</taxon>
    </lineage>
</organism>
<dbReference type="AlphaFoldDB" id="A0A453LP11"/>
<reference evidence="2" key="1">
    <citation type="journal article" date="2014" name="Science">
        <title>Ancient hybridizations among the ancestral genomes of bread wheat.</title>
        <authorList>
            <consortium name="International Wheat Genome Sequencing Consortium,"/>
            <person name="Marcussen T."/>
            <person name="Sandve S.R."/>
            <person name="Heier L."/>
            <person name="Spannagl M."/>
            <person name="Pfeifer M."/>
            <person name="Jakobsen K.S."/>
            <person name="Wulff B.B."/>
            <person name="Steuernagel B."/>
            <person name="Mayer K.F."/>
            <person name="Olsen O.A."/>
        </authorList>
    </citation>
    <scope>NUCLEOTIDE SEQUENCE [LARGE SCALE GENOMIC DNA]</scope>
    <source>
        <strain evidence="2">cv. AL8/78</strain>
    </source>
</reference>